<dbReference type="EMBL" id="CP051774">
    <property type="protein sequence ID" value="QJE94372.1"/>
    <property type="molecule type" value="Genomic_DNA"/>
</dbReference>
<proteinExistence type="predicted"/>
<organism evidence="1 2">
    <name type="scientific">Luteolibacter luteus</name>
    <dbReference type="NCBI Taxonomy" id="2728835"/>
    <lineage>
        <taxon>Bacteria</taxon>
        <taxon>Pseudomonadati</taxon>
        <taxon>Verrucomicrobiota</taxon>
        <taxon>Verrucomicrobiia</taxon>
        <taxon>Verrucomicrobiales</taxon>
        <taxon>Verrucomicrobiaceae</taxon>
        <taxon>Luteolibacter</taxon>
    </lineage>
</organism>
<dbReference type="AlphaFoldDB" id="A0A858RCB9"/>
<sequence length="92" mass="10798">MPDRAEGIVLTRTGNLVTVEVQGIIWELHWWQVDCGHEYQIASGEWIREPDPRVRQYVESMLEDTHGTRAGAGPMRDYWIDQCTWVLERNGW</sequence>
<evidence type="ECO:0000313" key="2">
    <source>
        <dbReference type="Proteomes" id="UP000501812"/>
    </source>
</evidence>
<accession>A0A858RCB9</accession>
<reference evidence="1 2" key="1">
    <citation type="submission" date="2020-04" db="EMBL/GenBank/DDBJ databases">
        <title>Luteolibacter sp. G-1-1-1 isolated from soil.</title>
        <authorList>
            <person name="Dahal R.H."/>
        </authorList>
    </citation>
    <scope>NUCLEOTIDE SEQUENCE [LARGE SCALE GENOMIC DNA]</scope>
    <source>
        <strain evidence="1 2">G-1-1-1</strain>
    </source>
</reference>
<keyword evidence="2" id="KW-1185">Reference proteome</keyword>
<name>A0A858RCB9_9BACT</name>
<evidence type="ECO:0000313" key="1">
    <source>
        <dbReference type="EMBL" id="QJE94372.1"/>
    </source>
</evidence>
<protein>
    <submittedName>
        <fullName evidence="1">Uncharacterized protein</fullName>
    </submittedName>
</protein>
<dbReference type="KEGG" id="luo:HHL09_00750"/>
<dbReference type="Proteomes" id="UP000501812">
    <property type="component" value="Chromosome"/>
</dbReference>
<gene>
    <name evidence="1" type="ORF">HHL09_00750</name>
</gene>
<dbReference type="RefSeq" id="WP_169452593.1">
    <property type="nucleotide sequence ID" value="NZ_CP051774.1"/>
</dbReference>